<proteinExistence type="predicted"/>
<protein>
    <submittedName>
        <fullName evidence="1">Uncharacterized protein</fullName>
    </submittedName>
</protein>
<keyword evidence="2" id="KW-1185">Reference proteome</keyword>
<dbReference type="Proteomes" id="UP000294752">
    <property type="component" value="Unassembled WGS sequence"/>
</dbReference>
<evidence type="ECO:0000313" key="2">
    <source>
        <dbReference type="Proteomes" id="UP000294752"/>
    </source>
</evidence>
<gene>
    <name evidence="1" type="ORF">B0I21_10565</name>
</gene>
<dbReference type="EMBL" id="SNZV01000005">
    <property type="protein sequence ID" value="TDS12934.1"/>
    <property type="molecule type" value="Genomic_DNA"/>
</dbReference>
<organism evidence="1 2">
    <name type="scientific">Sphingobacterium paludis</name>
    <dbReference type="NCBI Taxonomy" id="1476465"/>
    <lineage>
        <taxon>Bacteria</taxon>
        <taxon>Pseudomonadati</taxon>
        <taxon>Bacteroidota</taxon>
        <taxon>Sphingobacteriia</taxon>
        <taxon>Sphingobacteriales</taxon>
        <taxon>Sphingobacteriaceae</taxon>
        <taxon>Sphingobacterium</taxon>
    </lineage>
</organism>
<reference evidence="1 2" key="1">
    <citation type="submission" date="2019-03" db="EMBL/GenBank/DDBJ databases">
        <title>Genomic Encyclopedia of Type Strains, Phase III (KMG-III): the genomes of soil and plant-associated and newly described type strains.</title>
        <authorList>
            <person name="Whitman W."/>
        </authorList>
    </citation>
    <scope>NUCLEOTIDE SEQUENCE [LARGE SCALE GENOMIC DNA]</scope>
    <source>
        <strain evidence="1 2">CGMCC 1.12801</strain>
    </source>
</reference>
<dbReference type="RefSeq" id="WP_133640450.1">
    <property type="nucleotide sequence ID" value="NZ_SNZV01000005.1"/>
</dbReference>
<dbReference type="OrthoDB" id="5348860at2"/>
<sequence>MKRNYIHLMAAFLLCSACVGKSEKHDRSKAQTDSTSPTTILVVPDSTLQSVRSFLQKELEVDLAIMEKDDRNFSFYAVDLNADGKAEYLVKPESRYFCGTGGCTFFLLNSDYSLNTKFTVTTPPFYVVPRKTNGWHDLALEGDLDQAGKPRNYIYLSYQTELKSYPGNPSLISKSGTAPGSILNTYWPTGQQVTTHSF</sequence>
<evidence type="ECO:0000313" key="1">
    <source>
        <dbReference type="EMBL" id="TDS12934.1"/>
    </source>
</evidence>
<comment type="caution">
    <text evidence="1">The sequence shown here is derived from an EMBL/GenBank/DDBJ whole genome shotgun (WGS) entry which is preliminary data.</text>
</comment>
<dbReference type="AlphaFoldDB" id="A0A4R7D0D0"/>
<accession>A0A4R7D0D0</accession>
<name>A0A4R7D0D0_9SPHI</name>